<keyword evidence="5" id="KW-0963">Cytoplasm</keyword>
<dbReference type="EC" id="2.1.1.77" evidence="3 9"/>
<sequence length="194" mass="21505">MTARKQDIIAYFRSLDRRSFMDRHQQDAGLDEALPIGYGQTVSQPSLVLEMTIALALEDHHKTLEIGTGSGFQTALLAAFSNEVYTVEKIPQLAESAQKRLEAKRHTNISFLQGDGSLGWPEHAPYDRIIVTAAASAIPKELIDQLSPGGRMIIPVGSPHRQDLFAIDKSIDGQLEKTVLEVVRFVPLKGKYEH</sequence>
<dbReference type="AlphaFoldDB" id="A0A7D7QV32"/>
<evidence type="ECO:0000256" key="2">
    <source>
        <dbReference type="ARBA" id="ARBA00005369"/>
    </source>
</evidence>
<evidence type="ECO:0000256" key="7">
    <source>
        <dbReference type="ARBA" id="ARBA00022679"/>
    </source>
</evidence>
<reference evidence="10 11" key="1">
    <citation type="submission" date="2020-07" db="EMBL/GenBank/DDBJ databases">
        <title>Screening of a cold-adapted Planococcus bacterium producing protease in traditional shrimp paste and protease identification by genome sequencing.</title>
        <authorList>
            <person name="Gao R."/>
            <person name="Leng W."/>
            <person name="Chu Q."/>
            <person name="Wu X."/>
            <person name="Liu H."/>
            <person name="Li X."/>
        </authorList>
    </citation>
    <scope>NUCLEOTIDE SEQUENCE [LARGE SCALE GENOMIC DNA]</scope>
    <source>
        <strain evidence="10 11">XJ11</strain>
    </source>
</reference>
<evidence type="ECO:0000256" key="6">
    <source>
        <dbReference type="ARBA" id="ARBA00022603"/>
    </source>
</evidence>
<comment type="subcellular location">
    <subcellularLocation>
        <location evidence="1">Cytoplasm</location>
    </subcellularLocation>
</comment>
<dbReference type="Pfam" id="PF01135">
    <property type="entry name" value="PCMT"/>
    <property type="match status" value="1"/>
</dbReference>
<dbReference type="CDD" id="cd02440">
    <property type="entry name" value="AdoMet_MTases"/>
    <property type="match status" value="1"/>
</dbReference>
<evidence type="ECO:0000313" key="10">
    <source>
        <dbReference type="EMBL" id="QMT17094.1"/>
    </source>
</evidence>
<dbReference type="GO" id="GO:0030091">
    <property type="term" value="P:protein repair"/>
    <property type="evidence" value="ECO:0007669"/>
    <property type="project" value="UniProtKB-UniRule"/>
</dbReference>
<evidence type="ECO:0000256" key="8">
    <source>
        <dbReference type="ARBA" id="ARBA00022691"/>
    </source>
</evidence>
<dbReference type="SUPFAM" id="SSF53335">
    <property type="entry name" value="S-adenosyl-L-methionine-dependent methyltransferases"/>
    <property type="match status" value="1"/>
</dbReference>
<dbReference type="EMBL" id="CP059540">
    <property type="protein sequence ID" value="QMT17094.1"/>
    <property type="molecule type" value="Genomic_DNA"/>
</dbReference>
<gene>
    <name evidence="10" type="ORF">H1Q58_14165</name>
</gene>
<dbReference type="GO" id="GO:0032259">
    <property type="term" value="P:methylation"/>
    <property type="evidence" value="ECO:0007669"/>
    <property type="project" value="UniProtKB-KW"/>
</dbReference>
<evidence type="ECO:0000313" key="11">
    <source>
        <dbReference type="Proteomes" id="UP000514716"/>
    </source>
</evidence>
<dbReference type="PANTHER" id="PTHR11579:SF0">
    <property type="entry name" value="PROTEIN-L-ISOASPARTATE(D-ASPARTATE) O-METHYLTRANSFERASE"/>
    <property type="match status" value="1"/>
</dbReference>
<evidence type="ECO:0000256" key="3">
    <source>
        <dbReference type="ARBA" id="ARBA00011890"/>
    </source>
</evidence>
<dbReference type="Proteomes" id="UP000514716">
    <property type="component" value="Chromosome"/>
</dbReference>
<keyword evidence="11" id="KW-1185">Reference proteome</keyword>
<name>A0A7D7QV32_PLAMR</name>
<dbReference type="PANTHER" id="PTHR11579">
    <property type="entry name" value="PROTEIN-L-ISOASPARTATE O-METHYLTRANSFERASE"/>
    <property type="match status" value="1"/>
</dbReference>
<dbReference type="NCBIfam" id="NF001453">
    <property type="entry name" value="PRK00312.1"/>
    <property type="match status" value="1"/>
</dbReference>
<evidence type="ECO:0000256" key="4">
    <source>
        <dbReference type="ARBA" id="ARBA00013346"/>
    </source>
</evidence>
<evidence type="ECO:0000256" key="9">
    <source>
        <dbReference type="NCBIfam" id="TIGR00080"/>
    </source>
</evidence>
<evidence type="ECO:0000256" key="5">
    <source>
        <dbReference type="ARBA" id="ARBA00022490"/>
    </source>
</evidence>
<evidence type="ECO:0000256" key="1">
    <source>
        <dbReference type="ARBA" id="ARBA00004496"/>
    </source>
</evidence>
<dbReference type="InterPro" id="IPR029063">
    <property type="entry name" value="SAM-dependent_MTases_sf"/>
</dbReference>
<dbReference type="GO" id="GO:0005737">
    <property type="term" value="C:cytoplasm"/>
    <property type="evidence" value="ECO:0007669"/>
    <property type="project" value="UniProtKB-SubCell"/>
</dbReference>
<keyword evidence="8" id="KW-0949">S-adenosyl-L-methionine</keyword>
<dbReference type="InterPro" id="IPR000682">
    <property type="entry name" value="PCMT"/>
</dbReference>
<dbReference type="Gene3D" id="3.40.50.150">
    <property type="entry name" value="Vaccinia Virus protein VP39"/>
    <property type="match status" value="1"/>
</dbReference>
<dbReference type="KEGG" id="pdec:H1Q58_14165"/>
<proteinExistence type="inferred from homology"/>
<dbReference type="NCBIfam" id="TIGR00080">
    <property type="entry name" value="pimt"/>
    <property type="match status" value="1"/>
</dbReference>
<accession>A0A7D7QV32</accession>
<protein>
    <recommendedName>
        <fullName evidence="4 9">Protein-L-isoaspartate O-methyltransferase</fullName>
        <ecNumber evidence="3 9">2.1.1.77</ecNumber>
    </recommendedName>
</protein>
<comment type="similarity">
    <text evidence="2">Belongs to the methyltransferase superfamily. L-isoaspartyl/D-aspartyl protein methyltransferase family.</text>
</comment>
<organism evidence="10 11">
    <name type="scientific">Planococcus maritimus</name>
    <dbReference type="NCBI Taxonomy" id="192421"/>
    <lineage>
        <taxon>Bacteria</taxon>
        <taxon>Bacillati</taxon>
        <taxon>Bacillota</taxon>
        <taxon>Bacilli</taxon>
        <taxon>Bacillales</taxon>
        <taxon>Caryophanaceae</taxon>
        <taxon>Planococcus</taxon>
    </lineage>
</organism>
<dbReference type="GO" id="GO:0004719">
    <property type="term" value="F:protein-L-isoaspartate (D-aspartate) O-methyltransferase activity"/>
    <property type="evidence" value="ECO:0007669"/>
    <property type="project" value="UniProtKB-UniRule"/>
</dbReference>
<dbReference type="PROSITE" id="PS01279">
    <property type="entry name" value="PCMT"/>
    <property type="match status" value="1"/>
</dbReference>
<keyword evidence="6 10" id="KW-0489">Methyltransferase</keyword>
<keyword evidence="7 10" id="KW-0808">Transferase</keyword>
<dbReference type="RefSeq" id="WP_182091878.1">
    <property type="nucleotide sequence ID" value="NZ_CP059540.1"/>
</dbReference>